<dbReference type="AlphaFoldDB" id="A0A2P2Q874"/>
<evidence type="ECO:0000313" key="1">
    <source>
        <dbReference type="EMBL" id="MBX63182.1"/>
    </source>
</evidence>
<sequence length="67" mass="7926">MQNVNLIINLSFQWQNFSQINNAFKRHYITKQYNPTQSCQAMKTKIQNSTSEMLLLITKNKQAVYVE</sequence>
<protein>
    <submittedName>
        <fullName evidence="1">Uncharacterized protein</fullName>
    </submittedName>
</protein>
<dbReference type="EMBL" id="GGEC01082698">
    <property type="protein sequence ID" value="MBX63182.1"/>
    <property type="molecule type" value="Transcribed_RNA"/>
</dbReference>
<name>A0A2P2Q874_RHIMU</name>
<organism evidence="1">
    <name type="scientific">Rhizophora mucronata</name>
    <name type="common">Asiatic mangrove</name>
    <dbReference type="NCBI Taxonomy" id="61149"/>
    <lineage>
        <taxon>Eukaryota</taxon>
        <taxon>Viridiplantae</taxon>
        <taxon>Streptophyta</taxon>
        <taxon>Embryophyta</taxon>
        <taxon>Tracheophyta</taxon>
        <taxon>Spermatophyta</taxon>
        <taxon>Magnoliopsida</taxon>
        <taxon>eudicotyledons</taxon>
        <taxon>Gunneridae</taxon>
        <taxon>Pentapetalae</taxon>
        <taxon>rosids</taxon>
        <taxon>fabids</taxon>
        <taxon>Malpighiales</taxon>
        <taxon>Rhizophoraceae</taxon>
        <taxon>Rhizophora</taxon>
    </lineage>
</organism>
<reference evidence="1" key="1">
    <citation type="submission" date="2018-02" db="EMBL/GenBank/DDBJ databases">
        <title>Rhizophora mucronata_Transcriptome.</title>
        <authorList>
            <person name="Meera S.P."/>
            <person name="Sreeshan A."/>
            <person name="Augustine A."/>
        </authorList>
    </citation>
    <scope>NUCLEOTIDE SEQUENCE</scope>
    <source>
        <tissue evidence="1">Leaf</tissue>
    </source>
</reference>
<accession>A0A2P2Q874</accession>
<proteinExistence type="predicted"/>